<dbReference type="InterPro" id="IPR008271">
    <property type="entry name" value="Ser/Thr_kinase_AS"/>
</dbReference>
<evidence type="ECO:0000256" key="9">
    <source>
        <dbReference type="ARBA" id="ARBA00022843"/>
    </source>
</evidence>
<dbReference type="GO" id="GO:0050321">
    <property type="term" value="F:tau-protein kinase activity"/>
    <property type="evidence" value="ECO:0007669"/>
    <property type="project" value="TreeGrafter"/>
</dbReference>
<keyword evidence="16" id="KW-1185">Reference proteome</keyword>
<proteinExistence type="inferred from homology"/>
<keyword evidence="3" id="KW-0597">Phosphoprotein</keyword>
<protein>
    <recommendedName>
        <fullName evidence="14">Protein kinase domain-containing protein</fullName>
    </recommendedName>
</protein>
<dbReference type="PROSITE" id="PS50011">
    <property type="entry name" value="PROTEIN_KINASE_DOM"/>
    <property type="match status" value="1"/>
</dbReference>
<evidence type="ECO:0000256" key="13">
    <source>
        <dbReference type="SAM" id="MobiDB-lite"/>
    </source>
</evidence>
<dbReference type="Pfam" id="PF00069">
    <property type="entry name" value="Pkinase"/>
    <property type="match status" value="1"/>
</dbReference>
<feature type="region of interest" description="Disordered" evidence="13">
    <location>
        <begin position="1"/>
        <end position="42"/>
    </location>
</feature>
<dbReference type="AlphaFoldDB" id="A0A9J6GU83"/>
<keyword evidence="10" id="KW-0744">Spermatogenesis</keyword>
<gene>
    <name evidence="15" type="ORF">HPB48_003999</name>
</gene>
<keyword evidence="5 11" id="KW-0547">Nucleotide-binding</keyword>
<evidence type="ECO:0000256" key="6">
    <source>
        <dbReference type="ARBA" id="ARBA00022782"/>
    </source>
</evidence>
<keyword evidence="8" id="KW-0460">Magnesium</keyword>
<dbReference type="GO" id="GO:0000226">
    <property type="term" value="P:microtubule cytoskeleton organization"/>
    <property type="evidence" value="ECO:0007669"/>
    <property type="project" value="TreeGrafter"/>
</dbReference>
<feature type="region of interest" description="Disordered" evidence="13">
    <location>
        <begin position="263"/>
        <end position="422"/>
    </location>
</feature>
<feature type="compositionally biased region" description="Low complexity" evidence="13">
    <location>
        <begin position="308"/>
        <end position="327"/>
    </location>
</feature>
<evidence type="ECO:0000256" key="11">
    <source>
        <dbReference type="PROSITE-ProRule" id="PRU10141"/>
    </source>
</evidence>
<dbReference type="SMART" id="SM00220">
    <property type="entry name" value="S_TKc"/>
    <property type="match status" value="1"/>
</dbReference>
<evidence type="ECO:0000313" key="16">
    <source>
        <dbReference type="Proteomes" id="UP000821853"/>
    </source>
</evidence>
<evidence type="ECO:0000313" key="15">
    <source>
        <dbReference type="EMBL" id="KAH9378312.1"/>
    </source>
</evidence>
<accession>A0A9J6GU83</accession>
<evidence type="ECO:0000256" key="8">
    <source>
        <dbReference type="ARBA" id="ARBA00022842"/>
    </source>
</evidence>
<organism evidence="15 16">
    <name type="scientific">Haemaphysalis longicornis</name>
    <name type="common">Bush tick</name>
    <dbReference type="NCBI Taxonomy" id="44386"/>
    <lineage>
        <taxon>Eukaryota</taxon>
        <taxon>Metazoa</taxon>
        <taxon>Ecdysozoa</taxon>
        <taxon>Arthropoda</taxon>
        <taxon>Chelicerata</taxon>
        <taxon>Arachnida</taxon>
        <taxon>Acari</taxon>
        <taxon>Parasitiformes</taxon>
        <taxon>Ixodida</taxon>
        <taxon>Ixodoidea</taxon>
        <taxon>Ixodidae</taxon>
        <taxon>Haemaphysalinae</taxon>
        <taxon>Haemaphysalis</taxon>
    </lineage>
</organism>
<keyword evidence="7 11" id="KW-0067">ATP-binding</keyword>
<evidence type="ECO:0000256" key="10">
    <source>
        <dbReference type="ARBA" id="ARBA00022871"/>
    </source>
</evidence>
<dbReference type="PROSITE" id="PS00108">
    <property type="entry name" value="PROTEIN_KINASE_ST"/>
    <property type="match status" value="1"/>
</dbReference>
<keyword evidence="12" id="KW-0418">Kinase</keyword>
<evidence type="ECO:0000256" key="2">
    <source>
        <dbReference type="ARBA" id="ARBA00022473"/>
    </source>
</evidence>
<evidence type="ECO:0000256" key="5">
    <source>
        <dbReference type="ARBA" id="ARBA00022741"/>
    </source>
</evidence>
<name>A0A9J6GU83_HAELO</name>
<keyword evidence="6" id="KW-0221">Differentiation</keyword>
<dbReference type="FunFam" id="1.10.510.10:FF:000571">
    <property type="entry name" value="Maternal embryonic leucine zipper kinase"/>
    <property type="match status" value="1"/>
</dbReference>
<keyword evidence="12" id="KW-0723">Serine/threonine-protein kinase</keyword>
<keyword evidence="9" id="KW-0832">Ubl conjugation</keyword>
<dbReference type="PANTHER" id="PTHR24346:SF102">
    <property type="entry name" value="TESTIS-SPECIFIC SERINE_THREONINE-PROTEIN KINASE 1"/>
    <property type="match status" value="1"/>
</dbReference>
<evidence type="ECO:0000256" key="12">
    <source>
        <dbReference type="RuleBase" id="RU000304"/>
    </source>
</evidence>
<dbReference type="GO" id="GO:0035556">
    <property type="term" value="P:intracellular signal transduction"/>
    <property type="evidence" value="ECO:0007669"/>
    <property type="project" value="TreeGrafter"/>
</dbReference>
<dbReference type="Gene3D" id="1.10.510.10">
    <property type="entry name" value="Transferase(Phosphotransferase) domain 1"/>
    <property type="match status" value="1"/>
</dbReference>
<dbReference type="GO" id="GO:0000287">
    <property type="term" value="F:magnesium ion binding"/>
    <property type="evidence" value="ECO:0007669"/>
    <property type="project" value="UniProtKB-ARBA"/>
</dbReference>
<dbReference type="GO" id="GO:0005524">
    <property type="term" value="F:ATP binding"/>
    <property type="evidence" value="ECO:0007669"/>
    <property type="project" value="UniProtKB-UniRule"/>
</dbReference>
<dbReference type="GO" id="GO:0005737">
    <property type="term" value="C:cytoplasm"/>
    <property type="evidence" value="ECO:0007669"/>
    <property type="project" value="TreeGrafter"/>
</dbReference>
<evidence type="ECO:0000256" key="4">
    <source>
        <dbReference type="ARBA" id="ARBA00022723"/>
    </source>
</evidence>
<dbReference type="InterPro" id="IPR017441">
    <property type="entry name" value="Protein_kinase_ATP_BS"/>
</dbReference>
<dbReference type="OrthoDB" id="504170at2759"/>
<feature type="domain" description="Protein kinase" evidence="14">
    <location>
        <begin position="54"/>
        <end position="367"/>
    </location>
</feature>
<keyword evidence="12" id="KW-0808">Transferase</keyword>
<evidence type="ECO:0000256" key="7">
    <source>
        <dbReference type="ARBA" id="ARBA00022840"/>
    </source>
</evidence>
<dbReference type="PANTHER" id="PTHR24346">
    <property type="entry name" value="MAP/MICROTUBULE AFFINITY-REGULATING KINASE"/>
    <property type="match status" value="1"/>
</dbReference>
<dbReference type="InterPro" id="IPR000719">
    <property type="entry name" value="Prot_kinase_dom"/>
</dbReference>
<dbReference type="InterPro" id="IPR011009">
    <property type="entry name" value="Kinase-like_dom_sf"/>
</dbReference>
<feature type="binding site" evidence="11">
    <location>
        <position position="81"/>
    </location>
    <ligand>
        <name>ATP</name>
        <dbReference type="ChEBI" id="CHEBI:30616"/>
    </ligand>
</feature>
<keyword evidence="4" id="KW-0479">Metal-binding</keyword>
<comment type="caution">
    <text evidence="15">The sequence shown here is derived from an EMBL/GenBank/DDBJ whole genome shotgun (WGS) entry which is preliminary data.</text>
</comment>
<comment type="cofactor">
    <cofactor evidence="1">
        <name>Mg(2+)</name>
        <dbReference type="ChEBI" id="CHEBI:18420"/>
    </cofactor>
</comment>
<feature type="compositionally biased region" description="Polar residues" evidence="13">
    <location>
        <begin position="398"/>
        <end position="415"/>
    </location>
</feature>
<dbReference type="EMBL" id="JABSTR010000008">
    <property type="protein sequence ID" value="KAH9378312.1"/>
    <property type="molecule type" value="Genomic_DNA"/>
</dbReference>
<dbReference type="GO" id="GO:0007283">
    <property type="term" value="P:spermatogenesis"/>
    <property type="evidence" value="ECO:0007669"/>
    <property type="project" value="UniProtKB-KW"/>
</dbReference>
<dbReference type="SUPFAM" id="SSF56112">
    <property type="entry name" value="Protein kinase-like (PK-like)"/>
    <property type="match status" value="1"/>
</dbReference>
<feature type="compositionally biased region" description="Basic and acidic residues" evidence="13">
    <location>
        <begin position="343"/>
        <end position="352"/>
    </location>
</feature>
<keyword evidence="2" id="KW-0217">Developmental protein</keyword>
<evidence type="ECO:0000256" key="1">
    <source>
        <dbReference type="ARBA" id="ARBA00001946"/>
    </source>
</evidence>
<comment type="similarity">
    <text evidence="12">Belongs to the protein kinase superfamily.</text>
</comment>
<dbReference type="VEuPathDB" id="VectorBase:HLOH_053679"/>
<dbReference type="GO" id="GO:0030154">
    <property type="term" value="P:cell differentiation"/>
    <property type="evidence" value="ECO:0007669"/>
    <property type="project" value="UniProtKB-KW"/>
</dbReference>
<sequence length="422" mass="46653">MASSPKNKATQKASDKADKAKKASQQTDEPVEEIQVESPEEAVDSKALLEAHGYTVGKTLGSGSYSTVKLVSKEGHTYACKIVCRDRTSPIYRLKFLPRELQILGAIRHPNITYVSQIIDEPSKVFIIMELASGGDLLEKILKVKRFKERRAYEYFMQMAKALAYLHYKDIAHRDLKCDNVLLTSTNVVKLADFSFARYCTDPVSRAKQLSATYCGSEAYAPPEVLQGVAYRPKMADVWSLGVILFVMVTGLLPYESDCVPRQKDSMLEGGQPEQPSQSSAKSRSSRRGSISRKAEDISATSALESKQTVSTTSRASSRGRSAGQTSEDVDEDETSRTVKGSTESREVPDERDSLEDDFSEVIQNLYRSGGKISEVTGDRLESKSRKITSISKKSDTEQVPDNQGSLEISPSNSKPRGIMKR</sequence>
<reference evidence="15 16" key="1">
    <citation type="journal article" date="2020" name="Cell">
        <title>Large-Scale Comparative Analyses of Tick Genomes Elucidate Their Genetic Diversity and Vector Capacities.</title>
        <authorList>
            <consortium name="Tick Genome and Microbiome Consortium (TIGMIC)"/>
            <person name="Jia N."/>
            <person name="Wang J."/>
            <person name="Shi W."/>
            <person name="Du L."/>
            <person name="Sun Y."/>
            <person name="Zhan W."/>
            <person name="Jiang J.F."/>
            <person name="Wang Q."/>
            <person name="Zhang B."/>
            <person name="Ji P."/>
            <person name="Bell-Sakyi L."/>
            <person name="Cui X.M."/>
            <person name="Yuan T.T."/>
            <person name="Jiang B.G."/>
            <person name="Yang W.F."/>
            <person name="Lam T.T."/>
            <person name="Chang Q.C."/>
            <person name="Ding S.J."/>
            <person name="Wang X.J."/>
            <person name="Zhu J.G."/>
            <person name="Ruan X.D."/>
            <person name="Zhao L."/>
            <person name="Wei J.T."/>
            <person name="Ye R.Z."/>
            <person name="Que T.C."/>
            <person name="Du C.H."/>
            <person name="Zhou Y.H."/>
            <person name="Cheng J.X."/>
            <person name="Dai P.F."/>
            <person name="Guo W.B."/>
            <person name="Han X.H."/>
            <person name="Huang E.J."/>
            <person name="Li L.F."/>
            <person name="Wei W."/>
            <person name="Gao Y.C."/>
            <person name="Liu J.Z."/>
            <person name="Shao H.Z."/>
            <person name="Wang X."/>
            <person name="Wang C.C."/>
            <person name="Yang T.C."/>
            <person name="Huo Q.B."/>
            <person name="Li W."/>
            <person name="Chen H.Y."/>
            <person name="Chen S.E."/>
            <person name="Zhou L.G."/>
            <person name="Ni X.B."/>
            <person name="Tian J.H."/>
            <person name="Sheng Y."/>
            <person name="Liu T."/>
            <person name="Pan Y.S."/>
            <person name="Xia L.Y."/>
            <person name="Li J."/>
            <person name="Zhao F."/>
            <person name="Cao W.C."/>
        </authorList>
    </citation>
    <scope>NUCLEOTIDE SEQUENCE [LARGE SCALE GENOMIC DNA]</scope>
    <source>
        <strain evidence="15">HaeL-2018</strain>
    </source>
</reference>
<dbReference type="PROSITE" id="PS00107">
    <property type="entry name" value="PROTEIN_KINASE_ATP"/>
    <property type="match status" value="1"/>
</dbReference>
<dbReference type="Proteomes" id="UP000821853">
    <property type="component" value="Unassembled WGS sequence"/>
</dbReference>
<feature type="compositionally biased region" description="Acidic residues" evidence="13">
    <location>
        <begin position="29"/>
        <end position="42"/>
    </location>
</feature>
<evidence type="ECO:0000256" key="3">
    <source>
        <dbReference type="ARBA" id="ARBA00022553"/>
    </source>
</evidence>
<evidence type="ECO:0000259" key="14">
    <source>
        <dbReference type="PROSITE" id="PS50011"/>
    </source>
</evidence>